<dbReference type="AlphaFoldDB" id="A0A3M7SXT4"/>
<proteinExistence type="predicted"/>
<name>A0A3M7SXT4_BRAPC</name>
<evidence type="ECO:0000313" key="1">
    <source>
        <dbReference type="EMBL" id="RNA40495.1"/>
    </source>
</evidence>
<organism evidence="1 2">
    <name type="scientific">Brachionus plicatilis</name>
    <name type="common">Marine rotifer</name>
    <name type="synonym">Brachionus muelleri</name>
    <dbReference type="NCBI Taxonomy" id="10195"/>
    <lineage>
        <taxon>Eukaryota</taxon>
        <taxon>Metazoa</taxon>
        <taxon>Spiralia</taxon>
        <taxon>Gnathifera</taxon>
        <taxon>Rotifera</taxon>
        <taxon>Eurotatoria</taxon>
        <taxon>Monogononta</taxon>
        <taxon>Pseudotrocha</taxon>
        <taxon>Ploima</taxon>
        <taxon>Brachionidae</taxon>
        <taxon>Brachionus</taxon>
    </lineage>
</organism>
<gene>
    <name evidence="1" type="ORF">BpHYR1_036997</name>
</gene>
<reference evidence="1 2" key="1">
    <citation type="journal article" date="2018" name="Sci. Rep.">
        <title>Genomic signatures of local adaptation to the degree of environmental predictability in rotifers.</title>
        <authorList>
            <person name="Franch-Gras L."/>
            <person name="Hahn C."/>
            <person name="Garcia-Roger E.M."/>
            <person name="Carmona M.J."/>
            <person name="Serra M."/>
            <person name="Gomez A."/>
        </authorList>
    </citation>
    <scope>NUCLEOTIDE SEQUENCE [LARGE SCALE GENOMIC DNA]</scope>
    <source>
        <strain evidence="1">HYR1</strain>
    </source>
</reference>
<dbReference type="EMBL" id="REGN01000640">
    <property type="protein sequence ID" value="RNA40495.1"/>
    <property type="molecule type" value="Genomic_DNA"/>
</dbReference>
<keyword evidence="2" id="KW-1185">Reference proteome</keyword>
<sequence length="106" mass="12906">MICRETLPEYDQFLQFQWEIISIFFLINAGKKSAKTKSSLLVLKNYHSNELLENNGLTFFLERHNDYKNIKKSRFINYFKNIQGKNLYQMNQRTKIYLFRQKILRS</sequence>
<comment type="caution">
    <text evidence="1">The sequence shown here is derived from an EMBL/GenBank/DDBJ whole genome shotgun (WGS) entry which is preliminary data.</text>
</comment>
<evidence type="ECO:0000313" key="2">
    <source>
        <dbReference type="Proteomes" id="UP000276133"/>
    </source>
</evidence>
<dbReference type="Proteomes" id="UP000276133">
    <property type="component" value="Unassembled WGS sequence"/>
</dbReference>
<protein>
    <submittedName>
        <fullName evidence="1">Uncharacterized protein</fullName>
    </submittedName>
</protein>
<accession>A0A3M7SXT4</accession>